<sequence>MPYFTTSQEYLSQSSLLLQAYPDARITTKYSYPKHKKPSKKNPSSSKDGDVIMSDAAPPQPSSTTTTATTTAETEDAAPATLTLKTYHPTSGICLKYKTDKAAEIGRLVSGLALLAAGKDVSSLDAGAAAVAAAEAEEEEVGSAAASIKEEKKDDGKGNTGAGAGTGKGKSGGKKKGRK</sequence>
<feature type="compositionally biased region" description="Low complexity" evidence="1">
    <location>
        <begin position="62"/>
        <end position="83"/>
    </location>
</feature>
<dbReference type="GO" id="GO:0006614">
    <property type="term" value="P:SRP-dependent cotranslational protein targeting to membrane"/>
    <property type="evidence" value="ECO:0007669"/>
    <property type="project" value="InterPro"/>
</dbReference>
<comment type="caution">
    <text evidence="3">The sequence shown here is derived from an EMBL/GenBank/DDBJ whole genome shotgun (WGS) entry which is preliminary data.</text>
</comment>
<feature type="region of interest" description="Disordered" evidence="1">
    <location>
        <begin position="29"/>
        <end position="83"/>
    </location>
</feature>
<dbReference type="InterPro" id="IPR039914">
    <property type="entry name" value="SRP9-like"/>
</dbReference>
<dbReference type="OrthoDB" id="5419752at2759"/>
<feature type="compositionally biased region" description="Basic and acidic residues" evidence="1">
    <location>
        <begin position="148"/>
        <end position="157"/>
    </location>
</feature>
<dbReference type="EMBL" id="AZGZ01000009">
    <property type="protein sequence ID" value="KZZ93064.1"/>
    <property type="molecule type" value="Genomic_DNA"/>
</dbReference>
<evidence type="ECO:0000259" key="2">
    <source>
        <dbReference type="Pfam" id="PF05486"/>
    </source>
</evidence>
<dbReference type="AlphaFoldDB" id="A0A167ZT64"/>
<feature type="domain" description="SRP9" evidence="2">
    <location>
        <begin position="5"/>
        <end position="115"/>
    </location>
</feature>
<dbReference type="Pfam" id="PF05486">
    <property type="entry name" value="SRP9-21"/>
    <property type="match status" value="1"/>
</dbReference>
<organism evidence="3 4">
    <name type="scientific">Ascosphaera apis ARSEF 7405</name>
    <dbReference type="NCBI Taxonomy" id="392613"/>
    <lineage>
        <taxon>Eukaryota</taxon>
        <taxon>Fungi</taxon>
        <taxon>Dikarya</taxon>
        <taxon>Ascomycota</taxon>
        <taxon>Pezizomycotina</taxon>
        <taxon>Eurotiomycetes</taxon>
        <taxon>Eurotiomycetidae</taxon>
        <taxon>Onygenales</taxon>
        <taxon>Ascosphaeraceae</taxon>
        <taxon>Ascosphaera</taxon>
    </lineage>
</organism>
<feature type="compositionally biased region" description="Gly residues" evidence="1">
    <location>
        <begin position="158"/>
        <end position="170"/>
    </location>
</feature>
<keyword evidence="4" id="KW-1185">Reference proteome</keyword>
<feature type="region of interest" description="Disordered" evidence="1">
    <location>
        <begin position="126"/>
        <end position="179"/>
    </location>
</feature>
<dbReference type="InterPro" id="IPR039432">
    <property type="entry name" value="SRP9_dom"/>
</dbReference>
<evidence type="ECO:0000313" key="3">
    <source>
        <dbReference type="EMBL" id="KZZ93064.1"/>
    </source>
</evidence>
<dbReference type="Proteomes" id="UP000242877">
    <property type="component" value="Unassembled WGS sequence"/>
</dbReference>
<proteinExistence type="predicted"/>
<evidence type="ECO:0000313" key="4">
    <source>
        <dbReference type="Proteomes" id="UP000242877"/>
    </source>
</evidence>
<dbReference type="GO" id="GO:0005786">
    <property type="term" value="C:signal recognition particle, endoplasmic reticulum targeting"/>
    <property type="evidence" value="ECO:0007669"/>
    <property type="project" value="TreeGrafter"/>
</dbReference>
<evidence type="ECO:0000256" key="1">
    <source>
        <dbReference type="SAM" id="MobiDB-lite"/>
    </source>
</evidence>
<accession>A0A167ZT64</accession>
<gene>
    <name evidence="3" type="ORF">AAP_02530</name>
</gene>
<name>A0A167ZT64_9EURO</name>
<dbReference type="PANTHER" id="PTHR12834">
    <property type="entry name" value="SIGNAL RECOGNITION PARTICLE 9 KDA PROTEIN"/>
    <property type="match status" value="1"/>
</dbReference>
<dbReference type="VEuPathDB" id="FungiDB:AAP_02530"/>
<dbReference type="PANTHER" id="PTHR12834:SF12">
    <property type="entry name" value="SIGNAL RECOGNITION PARTICLE 9 KDA PROTEIN"/>
    <property type="match status" value="1"/>
</dbReference>
<protein>
    <submittedName>
        <fullName evidence="3">Signal recognition particle, SRP9 subunit</fullName>
    </submittedName>
</protein>
<reference evidence="3 4" key="1">
    <citation type="journal article" date="2016" name="Genome Biol. Evol.">
        <title>Divergent and convergent evolution of fungal pathogenicity.</title>
        <authorList>
            <person name="Shang Y."/>
            <person name="Xiao G."/>
            <person name="Zheng P."/>
            <person name="Cen K."/>
            <person name="Zhan S."/>
            <person name="Wang C."/>
        </authorList>
    </citation>
    <scope>NUCLEOTIDE SEQUENCE [LARGE SCALE GENOMIC DNA]</scope>
    <source>
        <strain evidence="3 4">ARSEF 7405</strain>
    </source>
</reference>